<dbReference type="RefSeq" id="WP_198477206.1">
    <property type="nucleotide sequence ID" value="NZ_JADGMQ010000010.1"/>
</dbReference>
<organism evidence="6 7">
    <name type="scientific">Aquamicrobium zhengzhouense</name>
    <dbReference type="NCBI Taxonomy" id="2781738"/>
    <lineage>
        <taxon>Bacteria</taxon>
        <taxon>Pseudomonadati</taxon>
        <taxon>Pseudomonadota</taxon>
        <taxon>Alphaproteobacteria</taxon>
        <taxon>Hyphomicrobiales</taxon>
        <taxon>Phyllobacteriaceae</taxon>
        <taxon>Aquamicrobium</taxon>
    </lineage>
</organism>
<keyword evidence="2" id="KW-0805">Transcription regulation</keyword>
<protein>
    <submittedName>
        <fullName evidence="6">LysR family transcriptional regulator</fullName>
    </submittedName>
</protein>
<dbReference type="PROSITE" id="PS50931">
    <property type="entry name" value="HTH_LYSR"/>
    <property type="match status" value="1"/>
</dbReference>
<dbReference type="InterPro" id="IPR036390">
    <property type="entry name" value="WH_DNA-bd_sf"/>
</dbReference>
<dbReference type="Pfam" id="PF00126">
    <property type="entry name" value="HTH_1"/>
    <property type="match status" value="1"/>
</dbReference>
<evidence type="ECO:0000313" key="7">
    <source>
        <dbReference type="Proteomes" id="UP000601789"/>
    </source>
</evidence>
<evidence type="ECO:0000256" key="3">
    <source>
        <dbReference type="ARBA" id="ARBA00023125"/>
    </source>
</evidence>
<dbReference type="PANTHER" id="PTHR30427">
    <property type="entry name" value="TRANSCRIPTIONAL ACTIVATOR PROTEIN LYSR"/>
    <property type="match status" value="1"/>
</dbReference>
<evidence type="ECO:0000256" key="4">
    <source>
        <dbReference type="ARBA" id="ARBA00023163"/>
    </source>
</evidence>
<comment type="caution">
    <text evidence="6">The sequence shown here is derived from an EMBL/GenBank/DDBJ whole genome shotgun (WGS) entry which is preliminary data.</text>
</comment>
<accession>A0ABS0SH15</accession>
<name>A0ABS0SH15_9HYPH</name>
<proteinExistence type="inferred from homology"/>
<evidence type="ECO:0000256" key="2">
    <source>
        <dbReference type="ARBA" id="ARBA00023015"/>
    </source>
</evidence>
<dbReference type="PANTHER" id="PTHR30427:SF1">
    <property type="entry name" value="TRANSCRIPTIONAL ACTIVATOR PROTEIN LYSR"/>
    <property type="match status" value="1"/>
</dbReference>
<evidence type="ECO:0000313" key="6">
    <source>
        <dbReference type="EMBL" id="MBI1621737.1"/>
    </source>
</evidence>
<dbReference type="SUPFAM" id="SSF46785">
    <property type="entry name" value="Winged helix' DNA-binding domain"/>
    <property type="match status" value="1"/>
</dbReference>
<evidence type="ECO:0000259" key="5">
    <source>
        <dbReference type="PROSITE" id="PS50931"/>
    </source>
</evidence>
<dbReference type="PRINTS" id="PR00039">
    <property type="entry name" value="HTHLYSR"/>
</dbReference>
<keyword evidence="4" id="KW-0804">Transcription</keyword>
<dbReference type="Gene3D" id="3.40.190.290">
    <property type="match status" value="1"/>
</dbReference>
<dbReference type="InterPro" id="IPR000847">
    <property type="entry name" value="LysR_HTH_N"/>
</dbReference>
<keyword evidence="7" id="KW-1185">Reference proteome</keyword>
<reference evidence="6 7" key="1">
    <citation type="submission" date="2020-10" db="EMBL/GenBank/DDBJ databases">
        <title>Aquamicrobium zhengzhouensis sp. nov., a exopolysaccharide producing bacterium isolated from farmland soil.</title>
        <authorList>
            <person name="Wang X."/>
        </authorList>
    </citation>
    <scope>NUCLEOTIDE SEQUENCE [LARGE SCALE GENOMIC DNA]</scope>
    <source>
        <strain evidence="7">cd-1</strain>
    </source>
</reference>
<dbReference type="Pfam" id="PF03466">
    <property type="entry name" value="LysR_substrate"/>
    <property type="match status" value="1"/>
</dbReference>
<evidence type="ECO:0000256" key="1">
    <source>
        <dbReference type="ARBA" id="ARBA00009437"/>
    </source>
</evidence>
<dbReference type="Proteomes" id="UP000601789">
    <property type="component" value="Unassembled WGS sequence"/>
</dbReference>
<gene>
    <name evidence="6" type="ORF">IOD40_13835</name>
</gene>
<dbReference type="InterPro" id="IPR036388">
    <property type="entry name" value="WH-like_DNA-bd_sf"/>
</dbReference>
<feature type="domain" description="HTH lysR-type" evidence="5">
    <location>
        <begin position="6"/>
        <end position="63"/>
    </location>
</feature>
<dbReference type="InterPro" id="IPR005119">
    <property type="entry name" value="LysR_subst-bd"/>
</dbReference>
<comment type="similarity">
    <text evidence="1">Belongs to the LysR transcriptional regulatory family.</text>
</comment>
<dbReference type="SUPFAM" id="SSF53850">
    <property type="entry name" value="Periplasmic binding protein-like II"/>
    <property type="match status" value="1"/>
</dbReference>
<dbReference type="Gene3D" id="1.10.10.10">
    <property type="entry name" value="Winged helix-like DNA-binding domain superfamily/Winged helix DNA-binding domain"/>
    <property type="match status" value="1"/>
</dbReference>
<sequence length="304" mass="33614">MARPKLKERQIEVFRTVMATGSLTAAAQQLGVSQPSLSMTIRRFEDELSTTLFERIGGRLVPTDEAKLIFVEVDRVYGQFDRLSDAIHAIARGDNSVFRFGTTPSIGMRLLPKALSKLRGDAPSRVFYCDFLPQKDIRDYLLFGQGSCVTSIAPAEDPNLDCTVFAKGGLYCVMPKGHRLAGEKIISPSDLEGEVLISFNPNTTHGRYIDATYARANVERETHVYVHFVEAALSFVAENIGVAILDPYSVLDCERSGLVARPLKDSVDVPAYLYWSKFRPRSKATDELAAALVDMARQNGIETA</sequence>
<dbReference type="EMBL" id="JADGMQ010000010">
    <property type="protein sequence ID" value="MBI1621737.1"/>
    <property type="molecule type" value="Genomic_DNA"/>
</dbReference>
<keyword evidence="3" id="KW-0238">DNA-binding</keyword>